<comment type="caution">
    <text evidence="4">The sequence shown here is derived from an EMBL/GenBank/DDBJ whole genome shotgun (WGS) entry which is preliminary data.</text>
</comment>
<keyword evidence="2" id="KW-0521">NADP</keyword>
<dbReference type="Proteomes" id="UP001595075">
    <property type="component" value="Unassembled WGS sequence"/>
</dbReference>
<gene>
    <name evidence="4" type="ORF">VTL71DRAFT_10190</name>
</gene>
<keyword evidence="5" id="KW-1185">Reference proteome</keyword>
<dbReference type="InterPro" id="IPR002347">
    <property type="entry name" value="SDR_fam"/>
</dbReference>
<proteinExistence type="inferred from homology"/>
<keyword evidence="3" id="KW-0560">Oxidoreductase</keyword>
<evidence type="ECO:0000256" key="1">
    <source>
        <dbReference type="ARBA" id="ARBA00006484"/>
    </source>
</evidence>
<accession>A0ABR4BRR3</accession>
<protein>
    <submittedName>
        <fullName evidence="4">Uncharacterized protein</fullName>
    </submittedName>
</protein>
<dbReference type="PANTHER" id="PTHR24320:SF252">
    <property type="entry name" value="DEHYDROGENASE_REDUCTASE FAMILY PROTEIN, PUTATIVE (AFU_ORTHOLOGUE AFUA_3G08550)-RELATED"/>
    <property type="match status" value="1"/>
</dbReference>
<dbReference type="SUPFAM" id="SSF51735">
    <property type="entry name" value="NAD(P)-binding Rossmann-fold domains"/>
    <property type="match status" value="1"/>
</dbReference>
<evidence type="ECO:0000256" key="2">
    <source>
        <dbReference type="ARBA" id="ARBA00022857"/>
    </source>
</evidence>
<evidence type="ECO:0000256" key="3">
    <source>
        <dbReference type="ARBA" id="ARBA00023002"/>
    </source>
</evidence>
<name>A0ABR4BRR3_9HELO</name>
<dbReference type="Gene3D" id="3.40.50.720">
    <property type="entry name" value="NAD(P)-binding Rossmann-like Domain"/>
    <property type="match status" value="1"/>
</dbReference>
<organism evidence="4 5">
    <name type="scientific">Oculimacula yallundae</name>
    <dbReference type="NCBI Taxonomy" id="86028"/>
    <lineage>
        <taxon>Eukaryota</taxon>
        <taxon>Fungi</taxon>
        <taxon>Dikarya</taxon>
        <taxon>Ascomycota</taxon>
        <taxon>Pezizomycotina</taxon>
        <taxon>Leotiomycetes</taxon>
        <taxon>Helotiales</taxon>
        <taxon>Ploettnerulaceae</taxon>
        <taxon>Oculimacula</taxon>
    </lineage>
</organism>
<dbReference type="Pfam" id="PF00106">
    <property type="entry name" value="adh_short"/>
    <property type="match status" value="1"/>
</dbReference>
<dbReference type="EMBL" id="JAZHXI010000026">
    <property type="protein sequence ID" value="KAL2059806.1"/>
    <property type="molecule type" value="Genomic_DNA"/>
</dbReference>
<dbReference type="PRINTS" id="PR00081">
    <property type="entry name" value="GDHRDH"/>
</dbReference>
<dbReference type="PANTHER" id="PTHR24320">
    <property type="entry name" value="RETINOL DEHYDROGENASE"/>
    <property type="match status" value="1"/>
</dbReference>
<dbReference type="InterPro" id="IPR036291">
    <property type="entry name" value="NAD(P)-bd_dom_sf"/>
</dbReference>
<sequence>MQTRSPPYFFKHQLRPNPKPRFENLSVAHQTAVITGGNTGIGLESGRLLLSLKLSHLILAVRSYQKGEEVAISLRKLFPEAKIEVWLLDMNSYESIRAFARKCGTLPRLDIAILSAGIMNMAFNINSSTGHEESFQVNYLSQALLAILLLPILKNENPSGPPGRLTLVASGAALIAEFSERNKRPLISAFDHGEGWSSSVAKKRYDTTKGLVLMLTYQLSKITKAENQIVNVVDPTFTPGTNFFRDLPFITRILTWPLTKMMGTSVNNAAWRYVDAAVARGEESHGSFLSDWEINPFHAFMYTEEGEEFMKCLWKETLEEFDFPEVRNALEMLREDFME</sequence>
<reference evidence="4 5" key="1">
    <citation type="journal article" date="2024" name="Commun. Biol.">
        <title>Comparative genomic analysis of thermophilic fungi reveals convergent evolutionary adaptations and gene losses.</title>
        <authorList>
            <person name="Steindorff A.S."/>
            <person name="Aguilar-Pontes M.V."/>
            <person name="Robinson A.J."/>
            <person name="Andreopoulos B."/>
            <person name="LaButti K."/>
            <person name="Kuo A."/>
            <person name="Mondo S."/>
            <person name="Riley R."/>
            <person name="Otillar R."/>
            <person name="Haridas S."/>
            <person name="Lipzen A."/>
            <person name="Grimwood J."/>
            <person name="Schmutz J."/>
            <person name="Clum A."/>
            <person name="Reid I.D."/>
            <person name="Moisan M.C."/>
            <person name="Butler G."/>
            <person name="Nguyen T.T.M."/>
            <person name="Dewar K."/>
            <person name="Conant G."/>
            <person name="Drula E."/>
            <person name="Henrissat B."/>
            <person name="Hansel C."/>
            <person name="Singer S."/>
            <person name="Hutchinson M.I."/>
            <person name="de Vries R.P."/>
            <person name="Natvig D.O."/>
            <person name="Powell A.J."/>
            <person name="Tsang A."/>
            <person name="Grigoriev I.V."/>
        </authorList>
    </citation>
    <scope>NUCLEOTIDE SEQUENCE [LARGE SCALE GENOMIC DNA]</scope>
    <source>
        <strain evidence="4 5">CBS 494.80</strain>
    </source>
</reference>
<evidence type="ECO:0000313" key="4">
    <source>
        <dbReference type="EMBL" id="KAL2059806.1"/>
    </source>
</evidence>
<comment type="similarity">
    <text evidence="1">Belongs to the short-chain dehydrogenases/reductases (SDR) family.</text>
</comment>
<evidence type="ECO:0000313" key="5">
    <source>
        <dbReference type="Proteomes" id="UP001595075"/>
    </source>
</evidence>